<proteinExistence type="predicted"/>
<protein>
    <submittedName>
        <fullName evidence="2">UBP-type domain-containing protein</fullName>
    </submittedName>
</protein>
<accession>A0A183AYL2</accession>
<feature type="compositionally biased region" description="Basic and acidic residues" evidence="1">
    <location>
        <begin position="61"/>
        <end position="73"/>
    </location>
</feature>
<reference evidence="2" key="1">
    <citation type="submission" date="2016-06" db="UniProtKB">
        <authorList>
            <consortium name="WormBaseParasite"/>
        </authorList>
    </citation>
    <scope>IDENTIFICATION</scope>
</reference>
<dbReference type="WBParaSite" id="ECPE_0001208201-mRNA-1">
    <property type="protein sequence ID" value="ECPE_0001208201-mRNA-1"/>
    <property type="gene ID" value="ECPE_0001208201"/>
</dbReference>
<feature type="compositionally biased region" description="Polar residues" evidence="1">
    <location>
        <begin position="208"/>
        <end position="219"/>
    </location>
</feature>
<dbReference type="AlphaFoldDB" id="A0A183AYL2"/>
<feature type="region of interest" description="Disordered" evidence="1">
    <location>
        <begin position="196"/>
        <end position="219"/>
    </location>
</feature>
<evidence type="ECO:0000313" key="2">
    <source>
        <dbReference type="WBParaSite" id="ECPE_0001208201-mRNA-1"/>
    </source>
</evidence>
<feature type="compositionally biased region" description="Polar residues" evidence="1">
    <location>
        <begin position="36"/>
        <end position="46"/>
    </location>
</feature>
<evidence type="ECO:0000256" key="1">
    <source>
        <dbReference type="SAM" id="MobiDB-lite"/>
    </source>
</evidence>
<feature type="compositionally biased region" description="Polar residues" evidence="1">
    <location>
        <begin position="1"/>
        <end position="11"/>
    </location>
</feature>
<feature type="region of interest" description="Disordered" evidence="1">
    <location>
        <begin position="1"/>
        <end position="49"/>
    </location>
</feature>
<name>A0A183AYL2_9TREM</name>
<organism evidence="2">
    <name type="scientific">Echinostoma caproni</name>
    <dbReference type="NCBI Taxonomy" id="27848"/>
    <lineage>
        <taxon>Eukaryota</taxon>
        <taxon>Metazoa</taxon>
        <taxon>Spiralia</taxon>
        <taxon>Lophotrochozoa</taxon>
        <taxon>Platyhelminthes</taxon>
        <taxon>Trematoda</taxon>
        <taxon>Digenea</taxon>
        <taxon>Plagiorchiida</taxon>
        <taxon>Echinostomata</taxon>
        <taxon>Echinostomatoidea</taxon>
        <taxon>Echinostomatidae</taxon>
        <taxon>Echinostoma</taxon>
    </lineage>
</organism>
<feature type="region of interest" description="Disordered" evidence="1">
    <location>
        <begin position="61"/>
        <end position="106"/>
    </location>
</feature>
<sequence length="219" mass="24386">LIASSPETSLSPLDKPDSPQSTDFGRDVLNPERPMSCSTSGTTPARTSPLHVDYLDEDQDKTSSNHLVEKVHSADVTTVSSRNAKRRRLSTERNDVSPNSSHFSEASDLRQLDEGLSAFRICVLCGEPQTVDTWDGHQLTHRNPHMDWNGLELSNPNRIVLARRQTKVYRLNGQTTDNPVVCFAFAFDSHGQENWDKISSPGDRIESFPSNKESGSNYS</sequence>